<keyword evidence="2" id="KW-1185">Reference proteome</keyword>
<proteinExistence type="predicted"/>
<dbReference type="Pfam" id="PF01161">
    <property type="entry name" value="PBP"/>
    <property type="match status" value="1"/>
</dbReference>
<dbReference type="STRING" id="1965070.A0A3S3P7K8"/>
<reference evidence="1 2" key="1">
    <citation type="journal article" date="2018" name="Gigascience">
        <title>Genomes of trombidid mites reveal novel predicted allergens and laterally-transferred genes associated with secondary metabolism.</title>
        <authorList>
            <person name="Dong X."/>
            <person name="Chaisiri K."/>
            <person name="Xia D."/>
            <person name="Armstrong S.D."/>
            <person name="Fang Y."/>
            <person name="Donnelly M.J."/>
            <person name="Kadowaki T."/>
            <person name="McGarry J.W."/>
            <person name="Darby A.C."/>
            <person name="Makepeace B.L."/>
        </authorList>
    </citation>
    <scope>NUCLEOTIDE SEQUENCE [LARGE SCALE GENOMIC DNA]</scope>
    <source>
        <strain evidence="1">UoL-WK</strain>
    </source>
</reference>
<dbReference type="EMBL" id="NCKU01002409">
    <property type="protein sequence ID" value="RWS09641.1"/>
    <property type="molecule type" value="Genomic_DNA"/>
</dbReference>
<dbReference type="Proteomes" id="UP000285301">
    <property type="component" value="Unassembled WGS sequence"/>
</dbReference>
<protein>
    <submittedName>
        <fullName evidence="1">Phosphatidylethanolamine-binding-like protein</fullName>
    </submittedName>
</protein>
<sequence length="181" mass="20461">MEAHAVLPDVIDMVPLHTLEVRYANNVEVNMGNELTPSQVKDLPVHLSWPKEEGALYTLCMTDPDAPSRKNQKFGESHHWLVVNIPENDVQRGKTLSEYVGTGDPKGGGVHRYVFLVYKQPRELKPDESVLSSRSADNRTNFKTTDFAKKYNLGNPIAGNFFQVQLDDYVSKLYNQSNVKL</sequence>
<name>A0A3S3P7K8_9ACAR</name>
<accession>A0A3S3P7K8</accession>
<comment type="caution">
    <text evidence="1">The sequence shown here is derived from an EMBL/GenBank/DDBJ whole genome shotgun (WGS) entry which is preliminary data.</text>
</comment>
<dbReference type="PANTHER" id="PTHR11362:SF82">
    <property type="entry name" value="PHOSPHATIDYLETHANOLAMINE-BINDING PROTEIN 4"/>
    <property type="match status" value="1"/>
</dbReference>
<dbReference type="InterPro" id="IPR008914">
    <property type="entry name" value="PEBP"/>
</dbReference>
<dbReference type="OrthoDB" id="2506647at2759"/>
<dbReference type="PANTHER" id="PTHR11362">
    <property type="entry name" value="PHOSPHATIDYLETHANOLAMINE-BINDING PROTEIN"/>
    <property type="match status" value="1"/>
</dbReference>
<dbReference type="InterPro" id="IPR036610">
    <property type="entry name" value="PEBP-like_sf"/>
</dbReference>
<dbReference type="Gene3D" id="3.90.280.10">
    <property type="entry name" value="PEBP-like"/>
    <property type="match status" value="1"/>
</dbReference>
<evidence type="ECO:0000313" key="1">
    <source>
        <dbReference type="EMBL" id="RWS09641.1"/>
    </source>
</evidence>
<dbReference type="InterPro" id="IPR035810">
    <property type="entry name" value="PEBP_euk"/>
</dbReference>
<dbReference type="CDD" id="cd00866">
    <property type="entry name" value="PEBP_euk"/>
    <property type="match status" value="1"/>
</dbReference>
<evidence type="ECO:0000313" key="2">
    <source>
        <dbReference type="Proteomes" id="UP000285301"/>
    </source>
</evidence>
<organism evidence="1 2">
    <name type="scientific">Dinothrombium tinctorium</name>
    <dbReference type="NCBI Taxonomy" id="1965070"/>
    <lineage>
        <taxon>Eukaryota</taxon>
        <taxon>Metazoa</taxon>
        <taxon>Ecdysozoa</taxon>
        <taxon>Arthropoda</taxon>
        <taxon>Chelicerata</taxon>
        <taxon>Arachnida</taxon>
        <taxon>Acari</taxon>
        <taxon>Acariformes</taxon>
        <taxon>Trombidiformes</taxon>
        <taxon>Prostigmata</taxon>
        <taxon>Anystina</taxon>
        <taxon>Parasitengona</taxon>
        <taxon>Trombidioidea</taxon>
        <taxon>Trombidiidae</taxon>
        <taxon>Dinothrombium</taxon>
    </lineage>
</organism>
<dbReference type="AlphaFoldDB" id="A0A3S3P7K8"/>
<dbReference type="SUPFAM" id="SSF49777">
    <property type="entry name" value="PEBP-like"/>
    <property type="match status" value="1"/>
</dbReference>
<gene>
    <name evidence="1" type="ORF">B4U79_06991</name>
</gene>